<sequence>MSKTNFPKNDVNIENYTSLCMRTFNDLGTPLNNSTHMGLGVSGEVGELLKALFNNDMDNAYEECGDILWFIGVESELRKEELNINFGEIFTQAYMYICSLERDYKNASLITMIKRVFGYPTYANPLENLIYEGFSFGDYIKKSFAYGAEYKSTEIVESAIKTVAGIIYELGWHKLEYVEVVAKFEELLQTNIDKLRARFSDKFSMKEALERDLEKESETYSGKHS</sequence>
<evidence type="ECO:0000313" key="3">
    <source>
        <dbReference type="Proteomes" id="UP000224877"/>
    </source>
</evidence>
<accession>A0A1B4XWM6</accession>
<dbReference type="SUPFAM" id="SSF101386">
    <property type="entry name" value="all-alpha NTP pyrophosphatases"/>
    <property type="match status" value="1"/>
</dbReference>
<organism evidence="2 3">
    <name type="scientific">Tenacibaculum phage pT24</name>
    <dbReference type="NCBI Taxonomy" id="1880590"/>
    <lineage>
        <taxon>Viruses</taxon>
        <taxon>Duplodnaviria</taxon>
        <taxon>Heunggongvirae</taxon>
        <taxon>Uroviricota</taxon>
        <taxon>Caudoviricetes</taxon>
        <taxon>Kungbxnavirus</taxon>
        <taxon>Kungbxnavirus pT24</taxon>
    </lineage>
</organism>
<reference evidence="2 3" key="1">
    <citation type="submission" date="2016-07" db="EMBL/GenBank/DDBJ databases">
        <title>Characterization of three bacteriophages infecting bacteria isolated from shrimp culture pond water.</title>
        <authorList>
            <person name="Khoa H.V."/>
        </authorList>
    </citation>
    <scope>NUCLEOTIDE SEQUENCE [LARGE SCALE GENOMIC DNA]</scope>
</reference>
<name>A0A1B4XWM6_9CAUD</name>
<proteinExistence type="predicted"/>
<dbReference type="Pfam" id="PF03819">
    <property type="entry name" value="MazG"/>
    <property type="match status" value="1"/>
</dbReference>
<protein>
    <recommendedName>
        <fullName evidence="1">NTP pyrophosphohydrolase MazG-like domain-containing protein</fullName>
    </recommendedName>
</protein>
<feature type="domain" description="NTP pyrophosphohydrolase MazG-like" evidence="1">
    <location>
        <begin position="37"/>
        <end position="92"/>
    </location>
</feature>
<gene>
    <name evidence="2" type="ORF">BPT24_095</name>
</gene>
<dbReference type="EMBL" id="LC168164">
    <property type="protein sequence ID" value="BAV39220.1"/>
    <property type="molecule type" value="Genomic_DNA"/>
</dbReference>
<evidence type="ECO:0000313" key="2">
    <source>
        <dbReference type="EMBL" id="BAV39220.1"/>
    </source>
</evidence>
<dbReference type="Proteomes" id="UP000224877">
    <property type="component" value="Segment"/>
</dbReference>
<dbReference type="InterPro" id="IPR004518">
    <property type="entry name" value="MazG-like_dom"/>
</dbReference>
<keyword evidence="3" id="KW-1185">Reference proteome</keyword>
<evidence type="ECO:0000259" key="1">
    <source>
        <dbReference type="Pfam" id="PF03819"/>
    </source>
</evidence>